<comment type="similarity">
    <text evidence="2">Belongs to the strictosidine synthase family.</text>
</comment>
<dbReference type="GO" id="GO:0016787">
    <property type="term" value="F:hydrolase activity"/>
    <property type="evidence" value="ECO:0007669"/>
    <property type="project" value="TreeGrafter"/>
</dbReference>
<name>A0A9Q0K3N7_9MAGN</name>
<evidence type="ECO:0000256" key="2">
    <source>
        <dbReference type="ARBA" id="ARBA00009191"/>
    </source>
</evidence>
<comment type="subcellular location">
    <subcellularLocation>
        <location evidence="1">Vacuole</location>
    </subcellularLocation>
</comment>
<reference evidence="6" key="1">
    <citation type="journal article" date="2023" name="Plant J.">
        <title>The genome of the king protea, Protea cynaroides.</title>
        <authorList>
            <person name="Chang J."/>
            <person name="Duong T.A."/>
            <person name="Schoeman C."/>
            <person name="Ma X."/>
            <person name="Roodt D."/>
            <person name="Barker N."/>
            <person name="Li Z."/>
            <person name="Van de Peer Y."/>
            <person name="Mizrachi E."/>
        </authorList>
    </citation>
    <scope>NUCLEOTIDE SEQUENCE</scope>
    <source>
        <tissue evidence="6">Young leaves</tissue>
    </source>
</reference>
<dbReference type="InterPro" id="IPR018119">
    <property type="entry name" value="Strictosidine_synth_cons-reg"/>
</dbReference>
<dbReference type="InterPro" id="IPR011042">
    <property type="entry name" value="6-blade_b-propeller_TolB-like"/>
</dbReference>
<evidence type="ECO:0000256" key="4">
    <source>
        <dbReference type="ARBA" id="ARBA00023180"/>
    </source>
</evidence>
<evidence type="ECO:0000256" key="3">
    <source>
        <dbReference type="ARBA" id="ARBA00022554"/>
    </source>
</evidence>
<dbReference type="Pfam" id="PF03088">
    <property type="entry name" value="Str_synth"/>
    <property type="match status" value="1"/>
</dbReference>
<evidence type="ECO:0000259" key="5">
    <source>
        <dbReference type="Pfam" id="PF03088"/>
    </source>
</evidence>
<evidence type="ECO:0000256" key="1">
    <source>
        <dbReference type="ARBA" id="ARBA00004116"/>
    </source>
</evidence>
<dbReference type="OrthoDB" id="5307922at2759"/>
<dbReference type="PANTHER" id="PTHR10426:SF86">
    <property type="entry name" value="PROTEIN STRICTOSIDINE SYNTHASE-LIKE 10-LIKE"/>
    <property type="match status" value="1"/>
</dbReference>
<accession>A0A9Q0K3N7</accession>
<evidence type="ECO:0000313" key="6">
    <source>
        <dbReference type="EMBL" id="KAJ4961951.1"/>
    </source>
</evidence>
<comment type="caution">
    <text evidence="6">The sequence shown here is derived from an EMBL/GenBank/DDBJ whole genome shotgun (WGS) entry which is preliminary data.</text>
</comment>
<dbReference type="AlphaFoldDB" id="A0A9Q0K3N7"/>
<dbReference type="GO" id="GO:0012505">
    <property type="term" value="C:endomembrane system"/>
    <property type="evidence" value="ECO:0007669"/>
    <property type="project" value="TreeGrafter"/>
</dbReference>
<dbReference type="FunFam" id="2.120.10.30:FF:000048">
    <property type="entry name" value="Protein strictosidine synthase-like 10"/>
    <property type="match status" value="1"/>
</dbReference>
<dbReference type="GO" id="GO:0005773">
    <property type="term" value="C:vacuole"/>
    <property type="evidence" value="ECO:0007669"/>
    <property type="project" value="UniProtKB-SubCell"/>
</dbReference>
<dbReference type="Gene3D" id="2.120.10.30">
    <property type="entry name" value="TolB, C-terminal domain"/>
    <property type="match status" value="2"/>
</dbReference>
<gene>
    <name evidence="6" type="ORF">NE237_021861</name>
</gene>
<proteinExistence type="inferred from homology"/>
<dbReference type="SUPFAM" id="SSF63829">
    <property type="entry name" value="Calcium-dependent phosphotriesterase"/>
    <property type="match status" value="1"/>
</dbReference>
<keyword evidence="7" id="KW-1185">Reference proteome</keyword>
<keyword evidence="3" id="KW-0926">Vacuole</keyword>
<dbReference type="PANTHER" id="PTHR10426">
    <property type="entry name" value="STRICTOSIDINE SYNTHASE-RELATED"/>
    <property type="match status" value="1"/>
</dbReference>
<dbReference type="Proteomes" id="UP001141806">
    <property type="component" value="Unassembled WGS sequence"/>
</dbReference>
<sequence length="366" mass="41006">MPDIVAYRFDEAGRILETLYDDGKGNLDHESEVNEYDENLWVGSVSLPYVSIYNYKINAHLGNYRRLNFTSVLGPKSVSFDCKGEGPYAGVSDGRILKWKGKTHGWVEFAVTSQQRNREVCDGTSDPNLENSCGRPMGLQFNNATCDLYISDAYFGLVVVGSNGGVAKLLANSAEGVPFRFTNSVEVDKHTGTVYFTDSSTRYQRRQYIQCMLSGDSTGRLMKYDPKSKKVTVLLRGLTFANGVALSKDKSFLLVAETTTKLILKYWLKGSKAQTSEVFKRLPSYPDNIRRNAKGEFWVAMVSGQTNQTTPGVVAYRLNKKGRILETLYDDGKGNLDQNSEVHEYDEKLWISSVSLAYVSAYNYKV</sequence>
<keyword evidence="4" id="KW-0325">Glycoprotein</keyword>
<protein>
    <recommendedName>
        <fullName evidence="5">Strictosidine synthase conserved region domain-containing protein</fullName>
    </recommendedName>
</protein>
<evidence type="ECO:0000313" key="7">
    <source>
        <dbReference type="Proteomes" id="UP001141806"/>
    </source>
</evidence>
<organism evidence="6 7">
    <name type="scientific">Protea cynaroides</name>
    <dbReference type="NCBI Taxonomy" id="273540"/>
    <lineage>
        <taxon>Eukaryota</taxon>
        <taxon>Viridiplantae</taxon>
        <taxon>Streptophyta</taxon>
        <taxon>Embryophyta</taxon>
        <taxon>Tracheophyta</taxon>
        <taxon>Spermatophyta</taxon>
        <taxon>Magnoliopsida</taxon>
        <taxon>Proteales</taxon>
        <taxon>Proteaceae</taxon>
        <taxon>Protea</taxon>
    </lineage>
</organism>
<dbReference type="EMBL" id="JAMYWD010000009">
    <property type="protein sequence ID" value="KAJ4961951.1"/>
    <property type="molecule type" value="Genomic_DNA"/>
</dbReference>
<feature type="domain" description="Strictosidine synthase conserved region" evidence="5">
    <location>
        <begin position="183"/>
        <end position="270"/>
    </location>
</feature>